<dbReference type="GO" id="GO:0055056">
    <property type="term" value="F:D-glucose transmembrane transporter activity"/>
    <property type="evidence" value="ECO:0007669"/>
    <property type="project" value="TreeGrafter"/>
</dbReference>
<organism evidence="23 24">
    <name type="scientific">Polypterus senegalus</name>
    <name type="common">Senegal bichir</name>
    <dbReference type="NCBI Taxonomy" id="55291"/>
    <lineage>
        <taxon>Eukaryota</taxon>
        <taxon>Metazoa</taxon>
        <taxon>Chordata</taxon>
        <taxon>Craniata</taxon>
        <taxon>Vertebrata</taxon>
        <taxon>Euteleostomi</taxon>
        <taxon>Actinopterygii</taxon>
        <taxon>Polypteriformes</taxon>
        <taxon>Polypteridae</taxon>
        <taxon>Polypterus</taxon>
    </lineage>
</organism>
<dbReference type="CDD" id="cd11290">
    <property type="entry name" value="gelsolin_S1_like"/>
    <property type="match status" value="1"/>
</dbReference>
<dbReference type="GO" id="GO:0051015">
    <property type="term" value="F:actin filament binding"/>
    <property type="evidence" value="ECO:0007669"/>
    <property type="project" value="InterPro"/>
</dbReference>
<keyword evidence="17 21" id="KW-0472">Membrane</keyword>
<dbReference type="PANTHER" id="PTHR23503">
    <property type="entry name" value="SOLUTE CARRIER FAMILY 2"/>
    <property type="match status" value="1"/>
</dbReference>
<dbReference type="GO" id="GO:0051693">
    <property type="term" value="P:actin filament capping"/>
    <property type="evidence" value="ECO:0007669"/>
    <property type="project" value="UniProtKB-KW"/>
</dbReference>
<dbReference type="GO" id="GO:0046323">
    <property type="term" value="P:D-glucose import"/>
    <property type="evidence" value="ECO:0007669"/>
    <property type="project" value="TreeGrafter"/>
</dbReference>
<feature type="transmembrane region" description="Helical" evidence="21">
    <location>
        <begin position="474"/>
        <end position="492"/>
    </location>
</feature>
<comment type="similarity">
    <text evidence="6">Belongs to the major facilitator superfamily. Sugar transporter (TC 2.A.1.1) family. Glucose transporter subfamily.</text>
</comment>
<feature type="non-terminal residue" evidence="23">
    <location>
        <position position="785"/>
    </location>
</feature>
<keyword evidence="16 21" id="KW-1133">Transmembrane helix</keyword>
<evidence type="ECO:0000256" key="20">
    <source>
        <dbReference type="ARBA" id="ARBA00031099"/>
    </source>
</evidence>
<comment type="caution">
    <text evidence="23">The sequence shown here is derived from an EMBL/GenBank/DDBJ whole genome shotgun (WGS) entry which is preliminary data.</text>
</comment>
<dbReference type="Pfam" id="PF00083">
    <property type="entry name" value="Sugar_tr"/>
    <property type="match status" value="2"/>
</dbReference>
<evidence type="ECO:0000256" key="17">
    <source>
        <dbReference type="ARBA" id="ARBA00023136"/>
    </source>
</evidence>
<dbReference type="EMBL" id="JAATIS010000485">
    <property type="protein sequence ID" value="KAG2467867.1"/>
    <property type="molecule type" value="Genomic_DNA"/>
</dbReference>
<comment type="similarity">
    <text evidence="7">Belongs to the villin/gelsolin family.</text>
</comment>
<dbReference type="GO" id="GO:0048471">
    <property type="term" value="C:perinuclear region of cytoplasm"/>
    <property type="evidence" value="ECO:0007669"/>
    <property type="project" value="UniProtKB-SubCell"/>
</dbReference>
<dbReference type="FunFam" id="1.20.1250.20:FF:001511">
    <property type="entry name" value="Solute carrier family 2, facilitated glucose transporter member 5"/>
    <property type="match status" value="1"/>
</dbReference>
<evidence type="ECO:0000256" key="6">
    <source>
        <dbReference type="ARBA" id="ARBA00007004"/>
    </source>
</evidence>
<feature type="transmembrane region" description="Helical" evidence="21">
    <location>
        <begin position="728"/>
        <end position="746"/>
    </location>
</feature>
<dbReference type="InterPro" id="IPR036259">
    <property type="entry name" value="MFS_trans_sf"/>
</dbReference>
<keyword evidence="9" id="KW-0813">Transport</keyword>
<dbReference type="InterPro" id="IPR007123">
    <property type="entry name" value="Gelsolin-like_dom"/>
</dbReference>
<feature type="transmembrane region" description="Helical" evidence="21">
    <location>
        <begin position="382"/>
        <end position="404"/>
    </location>
</feature>
<keyword evidence="12" id="KW-0762">Sugar transport</keyword>
<evidence type="ECO:0000256" key="3">
    <source>
        <dbReference type="ARBA" id="ARBA00004135"/>
    </source>
</evidence>
<dbReference type="PROSITE" id="PS00217">
    <property type="entry name" value="SUGAR_TRANSPORT_2"/>
    <property type="match status" value="1"/>
</dbReference>
<dbReference type="Pfam" id="PF00626">
    <property type="entry name" value="Gelsolin"/>
    <property type="match status" value="2"/>
</dbReference>
<dbReference type="Proteomes" id="UP000886611">
    <property type="component" value="Unassembled WGS sequence"/>
</dbReference>
<dbReference type="GO" id="GO:0042383">
    <property type="term" value="C:sarcolemma"/>
    <property type="evidence" value="ECO:0007669"/>
    <property type="project" value="UniProtKB-SubCell"/>
</dbReference>
<dbReference type="InterPro" id="IPR029006">
    <property type="entry name" value="ADF-H/Gelsolin-like_dom_sf"/>
</dbReference>
<keyword evidence="13 21" id="KW-0812">Transmembrane</keyword>
<feature type="transmembrane region" description="Helical" evidence="21">
    <location>
        <begin position="633"/>
        <end position="653"/>
    </location>
</feature>
<feature type="transmembrane region" description="Helical" evidence="21">
    <location>
        <begin position="659"/>
        <end position="677"/>
    </location>
</feature>
<evidence type="ECO:0000313" key="24">
    <source>
        <dbReference type="Proteomes" id="UP000886611"/>
    </source>
</evidence>
<dbReference type="SMART" id="SM00262">
    <property type="entry name" value="GEL"/>
    <property type="match status" value="3"/>
</dbReference>
<evidence type="ECO:0000256" key="18">
    <source>
        <dbReference type="ARBA" id="ARBA00023203"/>
    </source>
</evidence>
<evidence type="ECO:0000256" key="19">
    <source>
        <dbReference type="ARBA" id="ARBA00029961"/>
    </source>
</evidence>
<dbReference type="Gene3D" id="1.20.1250.20">
    <property type="entry name" value="MFS general substrate transporter like domains"/>
    <property type="match status" value="2"/>
</dbReference>
<dbReference type="FunFam" id="3.40.20.10:FF:000043">
    <property type="entry name" value="macrophage-capping protein-like isoform X2"/>
    <property type="match status" value="1"/>
</dbReference>
<dbReference type="GO" id="GO:1990539">
    <property type="term" value="P:fructose import across plasma membrane"/>
    <property type="evidence" value="ECO:0007669"/>
    <property type="project" value="UniProtKB-ARBA"/>
</dbReference>
<feature type="domain" description="Major facilitator superfamily (MFS) profile" evidence="22">
    <location>
        <begin position="335"/>
        <end position="752"/>
    </location>
</feature>
<dbReference type="AlphaFoldDB" id="A0A8X7XKS7"/>
<evidence type="ECO:0000256" key="10">
    <source>
        <dbReference type="ARBA" id="ARBA00022467"/>
    </source>
</evidence>
<feature type="transmembrane region" description="Helical" evidence="21">
    <location>
        <begin position="441"/>
        <end position="462"/>
    </location>
</feature>
<evidence type="ECO:0000256" key="12">
    <source>
        <dbReference type="ARBA" id="ARBA00022597"/>
    </source>
</evidence>
<dbReference type="GO" id="GO:0005353">
    <property type="term" value="F:fructose transmembrane transporter activity"/>
    <property type="evidence" value="ECO:0007669"/>
    <property type="project" value="UniProtKB-ARBA"/>
</dbReference>
<accession>A0A8X7XKS7</accession>
<evidence type="ECO:0000256" key="8">
    <source>
        <dbReference type="ARBA" id="ARBA00015973"/>
    </source>
</evidence>
<feature type="transmembrane region" description="Helical" evidence="21">
    <location>
        <begin position="416"/>
        <end position="435"/>
    </location>
</feature>
<evidence type="ECO:0000256" key="13">
    <source>
        <dbReference type="ARBA" id="ARBA00022692"/>
    </source>
</evidence>
<evidence type="ECO:0000256" key="15">
    <source>
        <dbReference type="ARBA" id="ARBA00022843"/>
    </source>
</evidence>
<dbReference type="GO" id="GO:0070837">
    <property type="term" value="P:dehydroascorbic acid transport"/>
    <property type="evidence" value="ECO:0007669"/>
    <property type="project" value="TreeGrafter"/>
</dbReference>
<dbReference type="InterPro" id="IPR007122">
    <property type="entry name" value="Villin/Gelsolin"/>
</dbReference>
<dbReference type="CDD" id="cd11289">
    <property type="entry name" value="gelsolin_S2_like"/>
    <property type="match status" value="1"/>
</dbReference>
<keyword evidence="15" id="KW-0832">Ubl conjugation</keyword>
<evidence type="ECO:0000256" key="4">
    <source>
        <dbReference type="ARBA" id="ARBA00004556"/>
    </source>
</evidence>
<dbReference type="InterPro" id="IPR020846">
    <property type="entry name" value="MFS_dom"/>
</dbReference>
<feature type="transmembrane region" description="Helical" evidence="21">
    <location>
        <begin position="698"/>
        <end position="722"/>
    </location>
</feature>
<keyword evidence="14" id="KW-0677">Repeat</keyword>
<comment type="catalytic activity">
    <reaction evidence="1">
        <text>D-fructose(out) = D-fructose(in)</text>
        <dbReference type="Rhea" id="RHEA:60372"/>
        <dbReference type="ChEBI" id="CHEBI:37721"/>
    </reaction>
</comment>
<gene>
    <name evidence="23" type="primary">Slc2a1_0</name>
    <name evidence="23" type="ORF">GTO96_0014449</name>
</gene>
<sequence>MNNSGESILWIDFLLSHSKQLPLTVKDNLQNRMLPLRASPNQFSVSAREVGLHAWRVEKLKAVPLPADQLGSFYNGDAYLVLSNKGEGESNLHLWLGEKSSRDEQVACAMLAIQLDDFLGGYPVQHRELQGFESPEFMKLFPRGVTYKEGGVESGFRKSQSGSTPSYRLFQIKGKKNIRAKEVECIWSSFNKGDCFILDLNESIISWTGSQANMFEKQKMNEIAALIRDTEKLGKAKIISVMEGEEPPEMIKILGSKPELKEGSPEEDIQADASNVGALYKVSDATGTMKLTQVSNKSPFDKALLANDDCFVLDNGANGKIYVWKGTGANAEEKKAALKVADDFIQQMNYSKQKTQIIEQSYNETWMRRYGSPIPHSTLTTLWSLSVAIFSIGGMISSFCVGIISEWLGRKRAMLINNLMAFIGGALMGLSKLSHSYEMLILGRFVIGAYSGLASGLVPMYVGEISPTRLRGALGTLHQLAIVIGILIAQVFGLDSILGTEELWPLLLGMTVLPTVLQMTFLPFCPESPRYLYIIRGEEHHAKKCLKRLTGQQDVSDDLTEMKEEKRRMDMECKVSILELFRSPQYRQPIIIAIVLQLSQQLSGVNASNCLNDSILFQQIFYYSTNIFEKAGVGSPVYATIGVGVVNTAFTIASEQVPWMSYISMLSIFGFVALFEIGPGPIPWFIVAELFSQGPRPAAMAVAGFSNWTSNFIIAMSFQYIADYCGPYVFLIFGALLLFFLLFTYFRVPETRGKTFDEISSGFRLLNTEQKQSTELEYLGDGSLS</sequence>
<dbReference type="SUPFAM" id="SSF55753">
    <property type="entry name" value="Actin depolymerizing proteins"/>
    <property type="match status" value="3"/>
</dbReference>
<evidence type="ECO:0000256" key="9">
    <source>
        <dbReference type="ARBA" id="ARBA00022448"/>
    </source>
</evidence>
<evidence type="ECO:0000256" key="2">
    <source>
        <dbReference type="ARBA" id="ARBA00000618"/>
    </source>
</evidence>
<proteinExistence type="inferred from homology"/>
<dbReference type="InterPro" id="IPR045263">
    <property type="entry name" value="GLUT"/>
</dbReference>
<dbReference type="InterPro" id="IPR005829">
    <property type="entry name" value="Sugar_transporter_CS"/>
</dbReference>
<evidence type="ECO:0000256" key="21">
    <source>
        <dbReference type="SAM" id="Phobius"/>
    </source>
</evidence>
<dbReference type="GO" id="GO:0012505">
    <property type="term" value="C:endomembrane system"/>
    <property type="evidence" value="ECO:0007669"/>
    <property type="project" value="TreeGrafter"/>
</dbReference>
<reference evidence="23 24" key="1">
    <citation type="journal article" date="2021" name="Cell">
        <title>Tracing the genetic footprints of vertebrate landing in non-teleost ray-finned fishes.</title>
        <authorList>
            <person name="Bi X."/>
            <person name="Wang K."/>
            <person name="Yang L."/>
            <person name="Pan H."/>
            <person name="Jiang H."/>
            <person name="Wei Q."/>
            <person name="Fang M."/>
            <person name="Yu H."/>
            <person name="Zhu C."/>
            <person name="Cai Y."/>
            <person name="He Y."/>
            <person name="Gan X."/>
            <person name="Zeng H."/>
            <person name="Yu D."/>
            <person name="Zhu Y."/>
            <person name="Jiang H."/>
            <person name="Qiu Q."/>
            <person name="Yang H."/>
            <person name="Zhang Y.E."/>
            <person name="Wang W."/>
            <person name="Zhu M."/>
            <person name="He S."/>
            <person name="Zhang G."/>
        </authorList>
    </citation>
    <scope>NUCLEOTIDE SEQUENCE [LARGE SCALE GENOMIC DNA]</scope>
    <source>
        <strain evidence="23">Bchr_013</strain>
    </source>
</reference>
<dbReference type="PROSITE" id="PS50850">
    <property type="entry name" value="MFS"/>
    <property type="match status" value="1"/>
</dbReference>
<keyword evidence="24" id="KW-1185">Reference proteome</keyword>
<dbReference type="SUPFAM" id="SSF103473">
    <property type="entry name" value="MFS general substrate transporter"/>
    <property type="match status" value="1"/>
</dbReference>
<name>A0A8X7XKS7_POLSE</name>
<keyword evidence="11" id="KW-1003">Cell membrane</keyword>
<dbReference type="PANTHER" id="PTHR23503:SF120">
    <property type="entry name" value="SOLUTE CARRIER FAMILY 2, FACILITATED GLUCOSE TRANSPORTER MEMBER 4"/>
    <property type="match status" value="1"/>
</dbReference>
<evidence type="ECO:0000256" key="1">
    <source>
        <dbReference type="ARBA" id="ARBA00000590"/>
    </source>
</evidence>
<evidence type="ECO:0000256" key="11">
    <source>
        <dbReference type="ARBA" id="ARBA00022475"/>
    </source>
</evidence>
<keyword evidence="18" id="KW-0009">Actin-binding</keyword>
<evidence type="ECO:0000256" key="7">
    <source>
        <dbReference type="ARBA" id="ARBA00008418"/>
    </source>
</evidence>
<protein>
    <recommendedName>
        <fullName evidence="8">Solute carrier family 2, facilitated glucose transporter member 5</fullName>
    </recommendedName>
    <alternativeName>
        <fullName evidence="20">Fructose transporter</fullName>
    </alternativeName>
    <alternativeName>
        <fullName evidence="19">Glucose transporter type 5, small intestine</fullName>
    </alternativeName>
</protein>
<comment type="subcellular location">
    <subcellularLocation>
        <location evidence="3">Cell membrane</location>
        <location evidence="3">Sarcolemma</location>
    </subcellularLocation>
    <subcellularLocation>
        <location evidence="5">Cell membrane</location>
        <topology evidence="5">Multi-pass membrane protein</topology>
    </subcellularLocation>
    <subcellularLocation>
        <location evidence="4">Cytoplasm</location>
        <location evidence="4">Perinuclear region</location>
    </subcellularLocation>
</comment>
<evidence type="ECO:0000259" key="22">
    <source>
        <dbReference type="PROSITE" id="PS50850"/>
    </source>
</evidence>
<evidence type="ECO:0000256" key="5">
    <source>
        <dbReference type="ARBA" id="ARBA00004651"/>
    </source>
</evidence>
<comment type="catalytic activity">
    <reaction evidence="2">
        <text>D-glucose(out) = D-glucose(in)</text>
        <dbReference type="Rhea" id="RHEA:60376"/>
        <dbReference type="ChEBI" id="CHEBI:4167"/>
    </reaction>
</comment>
<evidence type="ECO:0000256" key="16">
    <source>
        <dbReference type="ARBA" id="ARBA00022989"/>
    </source>
</evidence>
<feature type="non-terminal residue" evidence="23">
    <location>
        <position position="1"/>
    </location>
</feature>
<feature type="transmembrane region" description="Helical" evidence="21">
    <location>
        <begin position="504"/>
        <end position="525"/>
    </location>
</feature>
<keyword evidence="10" id="KW-0117">Actin capping</keyword>
<dbReference type="InterPro" id="IPR005828">
    <property type="entry name" value="MFS_sugar_transport-like"/>
</dbReference>
<dbReference type="Gene3D" id="3.40.20.10">
    <property type="entry name" value="Severin"/>
    <property type="match status" value="2"/>
</dbReference>
<dbReference type="PRINTS" id="PR00597">
    <property type="entry name" value="GELSOLIN"/>
</dbReference>
<evidence type="ECO:0000256" key="14">
    <source>
        <dbReference type="ARBA" id="ARBA00022737"/>
    </source>
</evidence>
<evidence type="ECO:0000313" key="23">
    <source>
        <dbReference type="EMBL" id="KAG2467867.1"/>
    </source>
</evidence>